<sequence>MGSKMTPPTGRTMPSDAIVIVTSSKPARLSPGEFHPICKSTTRQSKKAPRAGGAAVPPRAVANLHLLAPHHPQSRCRSPPPIRLMLPTATAGGLARPLGVPAHHHDEIPSTTAAARLRCHHLRRARTAKMASCCQPRHHDVVGARSPTSATPPPSTASLHFRCRRPQASTQPVRHHTRADASWPMAHIAARPQSRPAQPPPRTRRGSTVARTPASRGRMAATEAPTASIPRSSHLQHHPCRLTATSSTTPCRHRTTSLQHHLLGPRPRLHVPTQSSAAPTQQLPPAQIHDHSCRIRSRRHRIRPRRCRSSPTHCGILRRRTAAPASRLQRRLGDEERKRGPAAALGASAGAAQRGGDAGERAA</sequence>
<feature type="region of interest" description="Disordered" evidence="1">
    <location>
        <begin position="142"/>
        <end position="237"/>
    </location>
</feature>
<accession>A0A8T0QWI4</accession>
<feature type="compositionally biased region" description="Low complexity" evidence="1">
    <location>
        <begin position="341"/>
        <end position="355"/>
    </location>
</feature>
<name>A0A8T0QWI4_PANVG</name>
<proteinExistence type="predicted"/>
<keyword evidence="3" id="KW-1185">Reference proteome</keyword>
<dbReference type="Proteomes" id="UP000823388">
    <property type="component" value="Chromosome 6N"/>
</dbReference>
<dbReference type="EMBL" id="CM029048">
    <property type="protein sequence ID" value="KAG2577516.1"/>
    <property type="molecule type" value="Genomic_DNA"/>
</dbReference>
<comment type="caution">
    <text evidence="2">The sequence shown here is derived from an EMBL/GenBank/DDBJ whole genome shotgun (WGS) entry which is preliminary data.</text>
</comment>
<feature type="region of interest" description="Disordered" evidence="1">
    <location>
        <begin position="30"/>
        <end position="55"/>
    </location>
</feature>
<dbReference type="AlphaFoldDB" id="A0A8T0QWI4"/>
<reference evidence="2" key="1">
    <citation type="submission" date="2020-05" db="EMBL/GenBank/DDBJ databases">
        <title>WGS assembly of Panicum virgatum.</title>
        <authorList>
            <person name="Lovell J.T."/>
            <person name="Jenkins J."/>
            <person name="Shu S."/>
            <person name="Juenger T.E."/>
            <person name="Schmutz J."/>
        </authorList>
    </citation>
    <scope>NUCLEOTIDE SEQUENCE</scope>
    <source>
        <strain evidence="2">AP13</strain>
    </source>
</reference>
<gene>
    <name evidence="2" type="ORF">PVAP13_6NG232700</name>
</gene>
<protein>
    <submittedName>
        <fullName evidence="2">Uncharacterized protein</fullName>
    </submittedName>
</protein>
<organism evidence="2 3">
    <name type="scientific">Panicum virgatum</name>
    <name type="common">Blackwell switchgrass</name>
    <dbReference type="NCBI Taxonomy" id="38727"/>
    <lineage>
        <taxon>Eukaryota</taxon>
        <taxon>Viridiplantae</taxon>
        <taxon>Streptophyta</taxon>
        <taxon>Embryophyta</taxon>
        <taxon>Tracheophyta</taxon>
        <taxon>Spermatophyta</taxon>
        <taxon>Magnoliopsida</taxon>
        <taxon>Liliopsida</taxon>
        <taxon>Poales</taxon>
        <taxon>Poaceae</taxon>
        <taxon>PACMAD clade</taxon>
        <taxon>Panicoideae</taxon>
        <taxon>Panicodae</taxon>
        <taxon>Paniceae</taxon>
        <taxon>Panicinae</taxon>
        <taxon>Panicum</taxon>
        <taxon>Panicum sect. Hiantes</taxon>
    </lineage>
</organism>
<feature type="region of interest" description="Disordered" evidence="1">
    <location>
        <begin position="271"/>
        <end position="290"/>
    </location>
</feature>
<evidence type="ECO:0000313" key="3">
    <source>
        <dbReference type="Proteomes" id="UP000823388"/>
    </source>
</evidence>
<evidence type="ECO:0000256" key="1">
    <source>
        <dbReference type="SAM" id="MobiDB-lite"/>
    </source>
</evidence>
<evidence type="ECO:0000313" key="2">
    <source>
        <dbReference type="EMBL" id="KAG2577516.1"/>
    </source>
</evidence>
<feature type="region of interest" description="Disordered" evidence="1">
    <location>
        <begin position="320"/>
        <end position="363"/>
    </location>
</feature>
<feature type="compositionally biased region" description="Polar residues" evidence="1">
    <location>
        <begin position="272"/>
        <end position="284"/>
    </location>
</feature>